<sequence length="258" mass="29045">MEETIEKSVFEEIPTGKIYTEKAIQSGTFLGGPLVAGYFMAENFKTFGDFKNAKKTWIIAILSTIVIFGLIFFIPENIKIPNVIFPLIYMMIAGYLTKKYQEQKINEHLKNGGEKFNGWRTAGVSLIGCAVTVGAILSISLLNEAGSGTLTESTKTYGSVNNEIVYQNNINENEADQIANSFEKTGFFDNSLTKYIYLEKIDNNYEVSISCNESIETDLTAYQSFVQLRKDMQNDFPKNKIILKLVVNDLDNVVKRIE</sequence>
<gene>
    <name evidence="2" type="ORF">SAMN05444484_105208</name>
</gene>
<dbReference type="AlphaFoldDB" id="A0A1M7I002"/>
<evidence type="ECO:0000313" key="3">
    <source>
        <dbReference type="Proteomes" id="UP000184028"/>
    </source>
</evidence>
<dbReference type="STRING" id="946677.SAMN05444484_105208"/>
<reference evidence="3" key="1">
    <citation type="submission" date="2016-11" db="EMBL/GenBank/DDBJ databases">
        <authorList>
            <person name="Varghese N."/>
            <person name="Submissions S."/>
        </authorList>
    </citation>
    <scope>NUCLEOTIDE SEQUENCE [LARGE SCALE GENOMIC DNA]</scope>
    <source>
        <strain evidence="3">DSM 24724</strain>
    </source>
</reference>
<dbReference type="RefSeq" id="WP_068842802.1">
    <property type="nucleotide sequence ID" value="NZ_FRBT01000005.1"/>
</dbReference>
<name>A0A1M7I002_9FLAO</name>
<dbReference type="OrthoDB" id="983172at2"/>
<organism evidence="2 3">
    <name type="scientific">Flavobacterium chilense</name>
    <dbReference type="NCBI Taxonomy" id="946677"/>
    <lineage>
        <taxon>Bacteria</taxon>
        <taxon>Pseudomonadati</taxon>
        <taxon>Bacteroidota</taxon>
        <taxon>Flavobacteriia</taxon>
        <taxon>Flavobacteriales</taxon>
        <taxon>Flavobacteriaceae</taxon>
        <taxon>Flavobacterium</taxon>
    </lineage>
</organism>
<keyword evidence="1" id="KW-1133">Transmembrane helix</keyword>
<evidence type="ECO:0000313" key="2">
    <source>
        <dbReference type="EMBL" id="SHM34126.1"/>
    </source>
</evidence>
<keyword evidence="1" id="KW-0472">Membrane</keyword>
<accession>A0A1M7I002</accession>
<dbReference type="EMBL" id="FRBT01000005">
    <property type="protein sequence ID" value="SHM34126.1"/>
    <property type="molecule type" value="Genomic_DNA"/>
</dbReference>
<feature type="transmembrane region" description="Helical" evidence="1">
    <location>
        <begin position="118"/>
        <end position="142"/>
    </location>
</feature>
<protein>
    <submittedName>
        <fullName evidence="2">Uncharacterized protein</fullName>
    </submittedName>
</protein>
<feature type="transmembrane region" description="Helical" evidence="1">
    <location>
        <begin position="80"/>
        <end position="97"/>
    </location>
</feature>
<keyword evidence="3" id="KW-1185">Reference proteome</keyword>
<feature type="transmembrane region" description="Helical" evidence="1">
    <location>
        <begin position="56"/>
        <end position="74"/>
    </location>
</feature>
<keyword evidence="1" id="KW-0812">Transmembrane</keyword>
<dbReference type="Proteomes" id="UP000184028">
    <property type="component" value="Unassembled WGS sequence"/>
</dbReference>
<evidence type="ECO:0000256" key="1">
    <source>
        <dbReference type="SAM" id="Phobius"/>
    </source>
</evidence>
<proteinExistence type="predicted"/>